<dbReference type="Gene3D" id="3.60.10.10">
    <property type="entry name" value="Endonuclease/exonuclease/phosphatase"/>
    <property type="match status" value="1"/>
</dbReference>
<accession>A0A1N6R954</accession>
<organism evidence="3 4">
    <name type="scientific">Cellulosimicrobium aquatile</name>
    <dbReference type="NCBI Taxonomy" id="1612203"/>
    <lineage>
        <taxon>Bacteria</taxon>
        <taxon>Bacillati</taxon>
        <taxon>Actinomycetota</taxon>
        <taxon>Actinomycetes</taxon>
        <taxon>Micrococcales</taxon>
        <taxon>Promicromonosporaceae</taxon>
        <taxon>Cellulosimicrobium</taxon>
    </lineage>
</organism>
<dbReference type="PANTHER" id="PTHR14859">
    <property type="entry name" value="CALCOFLUOR WHITE HYPERSENSITIVE PROTEIN PRECURSOR"/>
    <property type="match status" value="1"/>
</dbReference>
<reference evidence="4" key="1">
    <citation type="submission" date="2017-01" db="EMBL/GenBank/DDBJ databases">
        <authorList>
            <person name="Varghese N."/>
            <person name="Submissions S."/>
        </authorList>
    </citation>
    <scope>NUCLEOTIDE SEQUENCE [LARGE SCALE GENOMIC DNA]</scope>
    <source>
        <strain evidence="4">3bp</strain>
    </source>
</reference>
<gene>
    <name evidence="3" type="ORF">SAMN05518682_1776</name>
</gene>
<keyword evidence="3" id="KW-0378">Hydrolase</keyword>
<evidence type="ECO:0000256" key="1">
    <source>
        <dbReference type="SAM" id="MobiDB-lite"/>
    </source>
</evidence>
<dbReference type="PANTHER" id="PTHR14859:SF15">
    <property type="entry name" value="ENDONUCLEASE_EXONUCLEASE_PHOSPHATASE DOMAIN-CONTAINING PROTEIN"/>
    <property type="match status" value="1"/>
</dbReference>
<dbReference type="EMBL" id="FTMI01000003">
    <property type="protein sequence ID" value="SIQ25363.1"/>
    <property type="molecule type" value="Genomic_DNA"/>
</dbReference>
<name>A0A1N6R954_9MICO</name>
<feature type="domain" description="Endonuclease/exonuclease/phosphatase" evidence="2">
    <location>
        <begin position="11"/>
        <end position="254"/>
    </location>
</feature>
<dbReference type="SUPFAM" id="SSF56219">
    <property type="entry name" value="DNase I-like"/>
    <property type="match status" value="1"/>
</dbReference>
<dbReference type="GO" id="GO:0004527">
    <property type="term" value="F:exonuclease activity"/>
    <property type="evidence" value="ECO:0007669"/>
    <property type="project" value="UniProtKB-KW"/>
</dbReference>
<dbReference type="InterPro" id="IPR051916">
    <property type="entry name" value="GPI-anchor_lipid_remodeler"/>
</dbReference>
<dbReference type="GO" id="GO:0006506">
    <property type="term" value="P:GPI anchor biosynthetic process"/>
    <property type="evidence" value="ECO:0007669"/>
    <property type="project" value="TreeGrafter"/>
</dbReference>
<sequence>MVPTIGRVRLATFNILHGRSLVDDRVDVDRFAGAVRALDADVLALQEVDRDQPRSHRADLTAVAAEAAGAVDHRFVATLVGEPGVWTAPTGEHQPGRAAYGIAVVSRYPVTAWRTVLLPAPRTRVPVRFPGRRLPTLVRDEPRAALVARVEAPGGPVTVVCTHLTFVPGRNLTQLVRLTRELAADVPDGEPVVLLGDLNIEAPQAARTSGWRPLASAPTFPVGEPARQLDHVLAHGPVRATAPAVAVDTGLSDHRALVVPVVLGGERHASPTRAHAADEDHAPPTAGAGEPRRRTGRAAEG</sequence>
<dbReference type="InterPro" id="IPR005135">
    <property type="entry name" value="Endo/exonuclease/phosphatase"/>
</dbReference>
<feature type="compositionally biased region" description="Basic and acidic residues" evidence="1">
    <location>
        <begin position="268"/>
        <end position="282"/>
    </location>
</feature>
<proteinExistence type="predicted"/>
<feature type="region of interest" description="Disordered" evidence="1">
    <location>
        <begin position="268"/>
        <end position="301"/>
    </location>
</feature>
<dbReference type="AlphaFoldDB" id="A0A1N6R954"/>
<dbReference type="Pfam" id="PF03372">
    <property type="entry name" value="Exo_endo_phos"/>
    <property type="match status" value="1"/>
</dbReference>
<dbReference type="Proteomes" id="UP000186235">
    <property type="component" value="Unassembled WGS sequence"/>
</dbReference>
<keyword evidence="3" id="KW-0255">Endonuclease</keyword>
<keyword evidence="4" id="KW-1185">Reference proteome</keyword>
<dbReference type="GO" id="GO:0004519">
    <property type="term" value="F:endonuclease activity"/>
    <property type="evidence" value="ECO:0007669"/>
    <property type="project" value="UniProtKB-KW"/>
</dbReference>
<evidence type="ECO:0000313" key="3">
    <source>
        <dbReference type="EMBL" id="SIQ25363.1"/>
    </source>
</evidence>
<feature type="compositionally biased region" description="Basic and acidic residues" evidence="1">
    <location>
        <begin position="290"/>
        <end position="301"/>
    </location>
</feature>
<protein>
    <submittedName>
        <fullName evidence="3">Metal-dependent hydrolase, endonuclease/exonuclease/phosphatase family</fullName>
    </submittedName>
</protein>
<evidence type="ECO:0000313" key="4">
    <source>
        <dbReference type="Proteomes" id="UP000186235"/>
    </source>
</evidence>
<keyword evidence="3" id="KW-0269">Exonuclease</keyword>
<dbReference type="GO" id="GO:0016020">
    <property type="term" value="C:membrane"/>
    <property type="evidence" value="ECO:0007669"/>
    <property type="project" value="GOC"/>
</dbReference>
<evidence type="ECO:0000259" key="2">
    <source>
        <dbReference type="Pfam" id="PF03372"/>
    </source>
</evidence>
<dbReference type="InterPro" id="IPR036691">
    <property type="entry name" value="Endo/exonu/phosph_ase_sf"/>
</dbReference>
<keyword evidence="3" id="KW-0540">Nuclease</keyword>